<evidence type="ECO:0000256" key="3">
    <source>
        <dbReference type="ARBA" id="ARBA00022840"/>
    </source>
</evidence>
<evidence type="ECO:0000256" key="1">
    <source>
        <dbReference type="ARBA" id="ARBA00022741"/>
    </source>
</evidence>
<dbReference type="PANTHER" id="PTHR34698">
    <property type="entry name" value="5-OXOPROLINASE SUBUNIT B"/>
    <property type="match status" value="1"/>
</dbReference>
<dbReference type="PATRIC" id="fig|1470200.3.peg.2569"/>
<dbReference type="EMBL" id="JTDO01000009">
    <property type="protein sequence ID" value="KLT72766.1"/>
    <property type="molecule type" value="Genomic_DNA"/>
</dbReference>
<evidence type="ECO:0000313" key="5">
    <source>
        <dbReference type="EMBL" id="KLT72766.1"/>
    </source>
</evidence>
<keyword evidence="2" id="KW-0378">Hydrolase</keyword>
<comment type="caution">
    <text evidence="5">The sequence shown here is derived from an EMBL/GenBank/DDBJ whole genome shotgun (WGS) entry which is preliminary data.</text>
</comment>
<proteinExistence type="predicted"/>
<evidence type="ECO:0000259" key="4">
    <source>
        <dbReference type="SMART" id="SM00796"/>
    </source>
</evidence>
<keyword evidence="6" id="KW-1185">Reference proteome</keyword>
<reference evidence="5 6" key="1">
    <citation type="submission" date="2014-11" db="EMBL/GenBank/DDBJ databases">
        <title>Genome of a novel goose pathogen.</title>
        <authorList>
            <person name="Hansen C.M."/>
            <person name="Hueffer K."/>
            <person name="Choi S.C."/>
        </authorList>
    </citation>
    <scope>NUCLEOTIDE SEQUENCE [LARGE SCALE GENOMIC DNA]</scope>
    <source>
        <strain evidence="5 6">KH1503</strain>
    </source>
</reference>
<dbReference type="NCBIfam" id="TIGR00370">
    <property type="entry name" value="5-oxoprolinase subunit PxpB"/>
    <property type="match status" value="1"/>
</dbReference>
<protein>
    <recommendedName>
        <fullName evidence="4">Carboxyltransferase domain-containing protein</fullName>
    </recommendedName>
</protein>
<evidence type="ECO:0000256" key="2">
    <source>
        <dbReference type="ARBA" id="ARBA00022801"/>
    </source>
</evidence>
<feature type="domain" description="Carboxyltransferase" evidence="4">
    <location>
        <begin position="4"/>
        <end position="201"/>
    </location>
</feature>
<evidence type="ECO:0000313" key="6">
    <source>
        <dbReference type="Proteomes" id="UP000036027"/>
    </source>
</evidence>
<sequence length="216" mass="23032">MSALIITSISESALACTLPPPASLEKQQKLWAFAEAAAAMEGVSETVTGMNNLTVFAHPQTDLAVLSDGLNKLWATIKSSVHKGRHIEIPVYYGGEFGEDLAEVAAFHQTTPAEIVRRHTEPVYTVYMMGFQPGFPYLGGLPEHLHTPRRATPRTSVPAGSVGIGGSQTGVYPFSSPGGWQLIGRTETALFQADASPPTLLAAGDTVRFVAEKVIL</sequence>
<dbReference type="GO" id="GO:0005524">
    <property type="term" value="F:ATP binding"/>
    <property type="evidence" value="ECO:0007669"/>
    <property type="project" value="UniProtKB-KW"/>
</dbReference>
<dbReference type="SUPFAM" id="SSF50891">
    <property type="entry name" value="Cyclophilin-like"/>
    <property type="match status" value="1"/>
</dbReference>
<dbReference type="SUPFAM" id="SSF160467">
    <property type="entry name" value="PH0987 N-terminal domain-like"/>
    <property type="match status" value="1"/>
</dbReference>
<dbReference type="InterPro" id="IPR003833">
    <property type="entry name" value="CT_C_D"/>
</dbReference>
<dbReference type="Pfam" id="PF02682">
    <property type="entry name" value="CT_C_D"/>
    <property type="match status" value="1"/>
</dbReference>
<dbReference type="AlphaFoldDB" id="A0A0J0YRK6"/>
<dbReference type="PANTHER" id="PTHR34698:SF2">
    <property type="entry name" value="5-OXOPROLINASE SUBUNIT B"/>
    <property type="match status" value="1"/>
</dbReference>
<dbReference type="InterPro" id="IPR029000">
    <property type="entry name" value="Cyclophilin-like_dom_sf"/>
</dbReference>
<dbReference type="Gene3D" id="2.40.100.10">
    <property type="entry name" value="Cyclophilin-like"/>
    <property type="match status" value="1"/>
</dbReference>
<dbReference type="InterPro" id="IPR010016">
    <property type="entry name" value="PxpB"/>
</dbReference>
<name>A0A0J0YRK6_9NEIS</name>
<keyword evidence="1" id="KW-0547">Nucleotide-binding</keyword>
<gene>
    <name evidence="5" type="ORF">PL75_06735</name>
</gene>
<keyword evidence="3" id="KW-0067">ATP-binding</keyword>
<organism evidence="5 6">
    <name type="scientific">Neisseria arctica</name>
    <dbReference type="NCBI Taxonomy" id="1470200"/>
    <lineage>
        <taxon>Bacteria</taxon>
        <taxon>Pseudomonadati</taxon>
        <taxon>Pseudomonadota</taxon>
        <taxon>Betaproteobacteria</taxon>
        <taxon>Neisseriales</taxon>
        <taxon>Neisseriaceae</taxon>
        <taxon>Neisseria</taxon>
    </lineage>
</organism>
<accession>A0A0J0YRK6</accession>
<dbReference type="GO" id="GO:0016787">
    <property type="term" value="F:hydrolase activity"/>
    <property type="evidence" value="ECO:0007669"/>
    <property type="project" value="UniProtKB-KW"/>
</dbReference>
<dbReference type="Proteomes" id="UP000036027">
    <property type="component" value="Unassembled WGS sequence"/>
</dbReference>
<dbReference type="STRING" id="1470200.PL75_06735"/>
<dbReference type="RefSeq" id="WP_047761152.1">
    <property type="nucleotide sequence ID" value="NZ_CP091510.1"/>
</dbReference>
<dbReference type="OrthoDB" id="9778567at2"/>
<dbReference type="SMART" id="SM00796">
    <property type="entry name" value="AHS1"/>
    <property type="match status" value="1"/>
</dbReference>